<sequence>MIENISIILVDVQLPENIGLTARAMFNFGISNLRLVNPKVNLPSEKAEAVAVDAVDLVRNAKVYDELREALDDFTYSFAFTARYRDMNKEFINSQEIISEIHNNYKGEKIGVIFGGEASGLTNEHLSLVSKCVTINTHSNFSSLNLSHAVSVFCYSLFS</sequence>
<dbReference type="PANTHER" id="PTHR42786:SF7">
    <property type="entry name" value="TRNA_RRNA METHYLTRANSFERASE SPOU TYPE DOMAIN-CONTAINING PROTEIN"/>
    <property type="match status" value="1"/>
</dbReference>
<evidence type="ECO:0000256" key="3">
    <source>
        <dbReference type="ARBA" id="ARBA00022679"/>
    </source>
</evidence>
<dbReference type="CDD" id="cd18093">
    <property type="entry name" value="SpoU-like_TrmJ"/>
    <property type="match status" value="1"/>
</dbReference>
<dbReference type="InterPro" id="IPR004384">
    <property type="entry name" value="RNA_MeTrfase_TrmJ/LasT"/>
</dbReference>
<keyword evidence="4" id="KW-0949">S-adenosyl-L-methionine</keyword>
<dbReference type="PANTHER" id="PTHR42786">
    <property type="entry name" value="TRNA/RRNA METHYLTRANSFERASE"/>
    <property type="match status" value="1"/>
</dbReference>
<feature type="domain" description="tRNA/rRNA methyltransferase SpoU type" evidence="5">
    <location>
        <begin position="5"/>
        <end position="155"/>
    </location>
</feature>
<comment type="similarity">
    <text evidence="1">Belongs to the class IV-like SAM-binding methyltransferase superfamily. RNA methyltransferase TrmH family.</text>
</comment>
<keyword evidence="2" id="KW-0489">Methyltransferase</keyword>
<accession>A0A382CZ63</accession>
<organism evidence="6">
    <name type="scientific">marine metagenome</name>
    <dbReference type="NCBI Taxonomy" id="408172"/>
    <lineage>
        <taxon>unclassified sequences</taxon>
        <taxon>metagenomes</taxon>
        <taxon>ecological metagenomes</taxon>
    </lineage>
</organism>
<dbReference type="EMBL" id="UINC01036524">
    <property type="protein sequence ID" value="SVB30633.1"/>
    <property type="molecule type" value="Genomic_DNA"/>
</dbReference>
<evidence type="ECO:0000256" key="4">
    <source>
        <dbReference type="ARBA" id="ARBA00022691"/>
    </source>
</evidence>
<dbReference type="GO" id="GO:0008173">
    <property type="term" value="F:RNA methyltransferase activity"/>
    <property type="evidence" value="ECO:0007669"/>
    <property type="project" value="InterPro"/>
</dbReference>
<evidence type="ECO:0000256" key="1">
    <source>
        <dbReference type="ARBA" id="ARBA00007228"/>
    </source>
</evidence>
<keyword evidence="3" id="KW-0808">Transferase</keyword>
<proteinExistence type="inferred from homology"/>
<dbReference type="GO" id="GO:0005829">
    <property type="term" value="C:cytosol"/>
    <property type="evidence" value="ECO:0007669"/>
    <property type="project" value="TreeGrafter"/>
</dbReference>
<dbReference type="GO" id="GO:0002128">
    <property type="term" value="P:tRNA nucleoside ribose methylation"/>
    <property type="evidence" value="ECO:0007669"/>
    <property type="project" value="TreeGrafter"/>
</dbReference>
<name>A0A382CZ63_9ZZZZ</name>
<dbReference type="SUPFAM" id="SSF75217">
    <property type="entry name" value="alpha/beta knot"/>
    <property type="match status" value="1"/>
</dbReference>
<dbReference type="InterPro" id="IPR029026">
    <property type="entry name" value="tRNA_m1G_MTases_N"/>
</dbReference>
<evidence type="ECO:0000256" key="2">
    <source>
        <dbReference type="ARBA" id="ARBA00022603"/>
    </source>
</evidence>
<gene>
    <name evidence="6" type="ORF">METZ01_LOCUS183487</name>
</gene>
<dbReference type="GO" id="GO:0003723">
    <property type="term" value="F:RNA binding"/>
    <property type="evidence" value="ECO:0007669"/>
    <property type="project" value="InterPro"/>
</dbReference>
<dbReference type="InterPro" id="IPR029028">
    <property type="entry name" value="Alpha/beta_knot_MTases"/>
</dbReference>
<evidence type="ECO:0000259" key="5">
    <source>
        <dbReference type="Pfam" id="PF00588"/>
    </source>
</evidence>
<dbReference type="Gene3D" id="3.40.1280.10">
    <property type="match status" value="1"/>
</dbReference>
<dbReference type="AlphaFoldDB" id="A0A382CZ63"/>
<dbReference type="Pfam" id="PF00588">
    <property type="entry name" value="SpoU_methylase"/>
    <property type="match status" value="1"/>
</dbReference>
<reference evidence="6" key="1">
    <citation type="submission" date="2018-05" db="EMBL/GenBank/DDBJ databases">
        <authorList>
            <person name="Lanie J.A."/>
            <person name="Ng W.-L."/>
            <person name="Kazmierczak K.M."/>
            <person name="Andrzejewski T.M."/>
            <person name="Davidsen T.M."/>
            <person name="Wayne K.J."/>
            <person name="Tettelin H."/>
            <person name="Glass J.I."/>
            <person name="Rusch D."/>
            <person name="Podicherti R."/>
            <person name="Tsui H.-C.T."/>
            <person name="Winkler M.E."/>
        </authorList>
    </citation>
    <scope>NUCLEOTIDE SEQUENCE</scope>
</reference>
<protein>
    <recommendedName>
        <fullName evidence="5">tRNA/rRNA methyltransferase SpoU type domain-containing protein</fullName>
    </recommendedName>
</protein>
<dbReference type="InterPro" id="IPR001537">
    <property type="entry name" value="SpoU_MeTrfase"/>
</dbReference>
<evidence type="ECO:0000313" key="6">
    <source>
        <dbReference type="EMBL" id="SVB30633.1"/>
    </source>
</evidence>
<feature type="non-terminal residue" evidence="6">
    <location>
        <position position="159"/>
    </location>
</feature>